<dbReference type="Proteomes" id="UP000219338">
    <property type="component" value="Unassembled WGS sequence"/>
</dbReference>
<dbReference type="GO" id="GO:0000921">
    <property type="term" value="P:septin ring assembly"/>
    <property type="evidence" value="ECO:0007669"/>
    <property type="project" value="TreeGrafter"/>
</dbReference>
<gene>
    <name evidence="2" type="ORF">ARMOST_08799</name>
</gene>
<feature type="transmembrane region" description="Helical" evidence="1">
    <location>
        <begin position="106"/>
        <end position="127"/>
    </location>
</feature>
<dbReference type="OrthoDB" id="5577218at2759"/>
<dbReference type="AlphaFoldDB" id="A0A284R9Q8"/>
<name>A0A284R9Q8_ARMOS</name>
<evidence type="ECO:0000256" key="1">
    <source>
        <dbReference type="SAM" id="Phobius"/>
    </source>
</evidence>
<feature type="transmembrane region" description="Helical" evidence="1">
    <location>
        <begin position="76"/>
        <end position="100"/>
    </location>
</feature>
<dbReference type="GO" id="GO:0097038">
    <property type="term" value="C:perinuclear endoplasmic reticulum"/>
    <property type="evidence" value="ECO:0007669"/>
    <property type="project" value="TreeGrafter"/>
</dbReference>
<feature type="transmembrane region" description="Helical" evidence="1">
    <location>
        <begin position="172"/>
        <end position="193"/>
    </location>
</feature>
<reference evidence="3" key="1">
    <citation type="journal article" date="2017" name="Nat. Ecol. Evol.">
        <title>Genome expansion and lineage-specific genetic innovations in the forest pathogenic fungi Armillaria.</title>
        <authorList>
            <person name="Sipos G."/>
            <person name="Prasanna A.N."/>
            <person name="Walter M.C."/>
            <person name="O'Connor E."/>
            <person name="Balint B."/>
            <person name="Krizsan K."/>
            <person name="Kiss B."/>
            <person name="Hess J."/>
            <person name="Varga T."/>
            <person name="Slot J."/>
            <person name="Riley R."/>
            <person name="Boka B."/>
            <person name="Rigling D."/>
            <person name="Barry K."/>
            <person name="Lee J."/>
            <person name="Mihaltcheva S."/>
            <person name="LaButti K."/>
            <person name="Lipzen A."/>
            <person name="Waldron R."/>
            <person name="Moloney N.M."/>
            <person name="Sperisen C."/>
            <person name="Kredics L."/>
            <person name="Vagvoelgyi C."/>
            <person name="Patrignani A."/>
            <person name="Fitzpatrick D."/>
            <person name="Nagy I."/>
            <person name="Doyle S."/>
            <person name="Anderson J.B."/>
            <person name="Grigoriev I.V."/>
            <person name="Gueldener U."/>
            <person name="Muensterkoetter M."/>
            <person name="Nagy L.G."/>
        </authorList>
    </citation>
    <scope>NUCLEOTIDE SEQUENCE [LARGE SCALE GENOMIC DNA]</scope>
    <source>
        <strain evidence="3">C18/9</strain>
    </source>
</reference>
<feature type="transmembrane region" description="Helical" evidence="1">
    <location>
        <begin position="327"/>
        <end position="347"/>
    </location>
</feature>
<dbReference type="Pfam" id="PF08426">
    <property type="entry name" value="ICE2"/>
    <property type="match status" value="2"/>
</dbReference>
<dbReference type="GO" id="GO:0048309">
    <property type="term" value="P:endoplasmic reticulum inheritance"/>
    <property type="evidence" value="ECO:0007669"/>
    <property type="project" value="TreeGrafter"/>
</dbReference>
<feature type="transmembrane region" description="Helical" evidence="1">
    <location>
        <begin position="139"/>
        <end position="160"/>
    </location>
</feature>
<dbReference type="STRING" id="47428.A0A284R9Q8"/>
<keyword evidence="1" id="KW-0472">Membrane</keyword>
<feature type="transmembrane region" description="Helical" evidence="1">
    <location>
        <begin position="43"/>
        <end position="69"/>
    </location>
</feature>
<accession>A0A284R9Q8</accession>
<keyword evidence="1" id="KW-1133">Transmembrane helix</keyword>
<dbReference type="PANTHER" id="PTHR31726">
    <property type="entry name" value="PROTEIN ICE2"/>
    <property type="match status" value="1"/>
</dbReference>
<evidence type="ECO:0008006" key="4">
    <source>
        <dbReference type="Google" id="ProtNLM"/>
    </source>
</evidence>
<dbReference type="EMBL" id="FUEG01000006">
    <property type="protein sequence ID" value="SJL05432.1"/>
    <property type="molecule type" value="Genomic_DNA"/>
</dbReference>
<keyword evidence="1" id="KW-0812">Transmembrane</keyword>
<evidence type="ECO:0000313" key="3">
    <source>
        <dbReference type="Proteomes" id="UP000219338"/>
    </source>
</evidence>
<dbReference type="PANTHER" id="PTHR31726:SF2">
    <property type="entry name" value="PROTEIN ICE2"/>
    <property type="match status" value="1"/>
</dbReference>
<dbReference type="GO" id="GO:0032541">
    <property type="term" value="C:cortical endoplasmic reticulum"/>
    <property type="evidence" value="ECO:0007669"/>
    <property type="project" value="TreeGrafter"/>
</dbReference>
<dbReference type="InterPro" id="IPR013635">
    <property type="entry name" value="Ice2"/>
</dbReference>
<dbReference type="GO" id="GO:0005789">
    <property type="term" value="C:endoplasmic reticulum membrane"/>
    <property type="evidence" value="ECO:0007669"/>
    <property type="project" value="TreeGrafter"/>
</dbReference>
<sequence length="361" mass="40101">MSVSPWILWSALSHTARLSTALQILIFLPLTLATLSKPAFLLLSLLLTVHAAIHGTMILCWGSPALSLLQVPMHPFLLLVCFNAFSTSVPPWLGIATSVWGTILTYMGPLFIALEGLSSLVVVQKLGQQGKKLVEEGEIYQFGLLIASAGTYVASAWWIVNAYPAAASSPLSSTFLGVAITALLFLTFIGFFLRRTNIIESSGLALFMAYNVWLCGFDQELSSDPSYSYVPLLPNLIPHLQTLLNFVTNTLPKPVLVALLYRLTVLQLASRILPGIGADSWDDEDGVDNGWEDRPTLTLTRILLTYRQLIFVTVYSHLLLLDHSSQVWWRWINIFFTLVMWSIELLVSTEDDAVSKEWKVD</sequence>
<organism evidence="2 3">
    <name type="scientific">Armillaria ostoyae</name>
    <name type="common">Armillaria root rot fungus</name>
    <dbReference type="NCBI Taxonomy" id="47428"/>
    <lineage>
        <taxon>Eukaryota</taxon>
        <taxon>Fungi</taxon>
        <taxon>Dikarya</taxon>
        <taxon>Basidiomycota</taxon>
        <taxon>Agaricomycotina</taxon>
        <taxon>Agaricomycetes</taxon>
        <taxon>Agaricomycetidae</taxon>
        <taxon>Agaricales</taxon>
        <taxon>Marasmiineae</taxon>
        <taxon>Physalacriaceae</taxon>
        <taxon>Armillaria</taxon>
    </lineage>
</organism>
<keyword evidence="3" id="KW-1185">Reference proteome</keyword>
<evidence type="ECO:0000313" key="2">
    <source>
        <dbReference type="EMBL" id="SJL05432.1"/>
    </source>
</evidence>
<dbReference type="OMA" id="TTPDRSW"/>
<protein>
    <recommendedName>
        <fullName evidence="4">ICE2-protein with role in forming and/or maintaining the cortical ER network</fullName>
    </recommendedName>
</protein>
<proteinExistence type="predicted"/>